<dbReference type="InterPro" id="IPR003838">
    <property type="entry name" value="ABC3_permease_C"/>
</dbReference>
<dbReference type="RefSeq" id="WP_092054030.1">
    <property type="nucleotide sequence ID" value="NZ_FOQD01000016.1"/>
</dbReference>
<evidence type="ECO:0000259" key="7">
    <source>
        <dbReference type="Pfam" id="PF02687"/>
    </source>
</evidence>
<feature type="domain" description="MacB-like periplasmic core" evidence="8">
    <location>
        <begin position="23"/>
        <end position="227"/>
    </location>
</feature>
<protein>
    <submittedName>
        <fullName evidence="9">ABC-type antimicrobial peptide transport system, permease component</fullName>
    </submittedName>
</protein>
<dbReference type="Pfam" id="PF12704">
    <property type="entry name" value="MacB_PCD"/>
    <property type="match status" value="1"/>
</dbReference>
<feature type="transmembrane region" description="Helical" evidence="6">
    <location>
        <begin position="693"/>
        <end position="719"/>
    </location>
</feature>
<dbReference type="Proteomes" id="UP000199518">
    <property type="component" value="Unassembled WGS sequence"/>
</dbReference>
<feature type="domain" description="ABC3 transporter permease C-terminal" evidence="7">
    <location>
        <begin position="1047"/>
        <end position="1155"/>
    </location>
</feature>
<feature type="transmembrane region" description="Helical" evidence="6">
    <location>
        <begin position="548"/>
        <end position="568"/>
    </location>
</feature>
<feature type="transmembrane region" description="Helical" evidence="6">
    <location>
        <begin position="20"/>
        <end position="40"/>
    </location>
</feature>
<keyword evidence="10" id="KW-1185">Reference proteome</keyword>
<feature type="domain" description="ABC3 transporter permease C-terminal" evidence="7">
    <location>
        <begin position="551"/>
        <end position="666"/>
    </location>
</feature>
<dbReference type="InterPro" id="IPR051125">
    <property type="entry name" value="ABC-4/HrtB_transporter"/>
</dbReference>
<evidence type="ECO:0000256" key="5">
    <source>
        <dbReference type="ARBA" id="ARBA00023136"/>
    </source>
</evidence>
<organism evidence="9 10">
    <name type="scientific">Planctomicrobium piriforme</name>
    <dbReference type="NCBI Taxonomy" id="1576369"/>
    <lineage>
        <taxon>Bacteria</taxon>
        <taxon>Pseudomonadati</taxon>
        <taxon>Planctomycetota</taxon>
        <taxon>Planctomycetia</taxon>
        <taxon>Planctomycetales</taxon>
        <taxon>Planctomycetaceae</taxon>
        <taxon>Planctomicrobium</taxon>
    </lineage>
</organism>
<dbReference type="STRING" id="1576369.SAMN05421753_116100"/>
<evidence type="ECO:0000256" key="4">
    <source>
        <dbReference type="ARBA" id="ARBA00022989"/>
    </source>
</evidence>
<dbReference type="EMBL" id="FOQD01000016">
    <property type="protein sequence ID" value="SFJ18934.1"/>
    <property type="molecule type" value="Genomic_DNA"/>
</dbReference>
<feature type="transmembrane region" description="Helical" evidence="6">
    <location>
        <begin position="646"/>
        <end position="666"/>
    </location>
</feature>
<dbReference type="Pfam" id="PF02687">
    <property type="entry name" value="FtsX"/>
    <property type="match status" value="2"/>
</dbReference>
<accession>A0A1I3PBG3</accession>
<keyword evidence="3 6" id="KW-0812">Transmembrane</keyword>
<keyword evidence="4 6" id="KW-1133">Transmembrane helix</keyword>
<evidence type="ECO:0000256" key="3">
    <source>
        <dbReference type="ARBA" id="ARBA00022692"/>
    </source>
</evidence>
<evidence type="ECO:0000256" key="6">
    <source>
        <dbReference type="SAM" id="Phobius"/>
    </source>
</evidence>
<comment type="subcellular location">
    <subcellularLocation>
        <location evidence="1">Cell membrane</location>
        <topology evidence="1">Multi-pass membrane protein</topology>
    </subcellularLocation>
</comment>
<dbReference type="OrthoDB" id="219657at2"/>
<dbReference type="PANTHER" id="PTHR43738:SF2">
    <property type="entry name" value="ABC TRANSPORTER PERMEASE"/>
    <property type="match status" value="1"/>
</dbReference>
<evidence type="ECO:0000256" key="1">
    <source>
        <dbReference type="ARBA" id="ARBA00004651"/>
    </source>
</evidence>
<reference evidence="10" key="1">
    <citation type="submission" date="2016-10" db="EMBL/GenBank/DDBJ databases">
        <authorList>
            <person name="Varghese N."/>
            <person name="Submissions S."/>
        </authorList>
    </citation>
    <scope>NUCLEOTIDE SEQUENCE [LARGE SCALE GENOMIC DNA]</scope>
    <source>
        <strain evidence="10">DSM 26348</strain>
    </source>
</reference>
<evidence type="ECO:0000259" key="8">
    <source>
        <dbReference type="Pfam" id="PF12704"/>
    </source>
</evidence>
<proteinExistence type="predicted"/>
<name>A0A1I3PBG3_9PLAN</name>
<gene>
    <name evidence="9" type="ORF">SAMN05421753_116100</name>
</gene>
<dbReference type="InterPro" id="IPR025857">
    <property type="entry name" value="MacB_PCD"/>
</dbReference>
<evidence type="ECO:0000313" key="9">
    <source>
        <dbReference type="EMBL" id="SFJ18934.1"/>
    </source>
</evidence>
<keyword evidence="5 6" id="KW-0472">Membrane</keyword>
<feature type="transmembrane region" description="Helical" evidence="6">
    <location>
        <begin position="1126"/>
        <end position="1148"/>
    </location>
</feature>
<feature type="transmembrane region" description="Helical" evidence="6">
    <location>
        <begin position="785"/>
        <end position="806"/>
    </location>
</feature>
<keyword evidence="2" id="KW-1003">Cell membrane</keyword>
<dbReference type="GO" id="GO:0005886">
    <property type="term" value="C:plasma membrane"/>
    <property type="evidence" value="ECO:0007669"/>
    <property type="project" value="UniProtKB-SubCell"/>
</dbReference>
<feature type="transmembrane region" description="Helical" evidence="6">
    <location>
        <begin position="731"/>
        <end position="753"/>
    </location>
</feature>
<feature type="transmembrane region" description="Helical" evidence="6">
    <location>
        <begin position="1046"/>
        <end position="1067"/>
    </location>
</feature>
<sequence length="1163" mass="125559">MLTFRQLLWRNLLFFRRTNLAVICGVIAATAVISGALIVGDSVRSSLRQISLDRLGQIDFVVQGGRFFRAALAEELQAADPAIRQAAPVLMMPGTLEFQTADGQQRRAGQINVYGGDDRLWSLLEHGDIAAPQPGEMVVNQRVADQLGIKIGDSVSLVVEIPSAIPRDALLGERNQTVADLPVKITGIVPDELGLARLGLNPTQQLPANAYVALSDLQSQMSLQAVARSRRNPFAKPARVNAIFLSTSNGNQRDLASISMSQAETLTKVLGERLQLSDLGLRLVENTEHSYLSLESEQMFLESAVSDAATETAQQLNLDVSPVLVYLVNEMWKASDPNRYSMYSVVAGINAEQSPPFGPFEFNGQHQPLADGGIYLNDWLAEDLQASVGDAVKVKYHVVGDRGELPEEEHEFTVAGIVKLAGPAADAGYTPYVPGVTDAESYADWNEPFPLKKDKITDRDDAYWEDHRTTPKFFVSLPTAQKLWQSRYGNLTTIRLAPKPGQSLAQLRTEFEAALLKQLNPQSLGLAVQPVKLQGLAAASGTTDFTGLFIGFSFFLILSAALLTGLLFRLGVERRLTEIGLLQAIGFTPRKVRRIYLGEGIRLVGLGAILGSVAAVGYAGLMVYGLKTWWVGAIGTRFLFLDIQPVSLLIGGLIAVVVALAAVWWAQRQSQRQSTRGLLSGAIASDSTGRRPWLATLLAIFAGGGSWVLLVAALLGLIPDVEAFGGFSWKIVVFFLIGIGLLTGSLAAFSVALGSDLRWPGTSHRLSSTRQLALRNASRNRSRSVLTASLIASATFVIVAVAAGQMNPIGSTPNPRSGNGGFTLVAETSVPLLYDLNTPTGRAKLGFDPQNAREQQLLNAAKFAPFRMRSGENASCLNLYQTQLPTVLGVPDDVLNMLISENRFLFADTHAEQPWSLLRKELPDGRIPVLGDMNTLMYSLHKGIGQTTLAPNAEQPDFTLEVVGMFANSVLQGVLVMSESNFRKVFPDQVGFRYFLIDIDPAQADELSTVLESRLGDAGFDAEPVSQRLADFLTVQNTYLSTFQTLGGLGLLLGTLGLATVMLRNVLERASEFALLQAIGFQKQQVAGMVAWENALLLGTGLLTGTISALLAMSPHLSSTVSNVPWLSLLAMLTGIFVIGMLAALVALNTAVRLPILSTLRGE</sequence>
<feature type="transmembrane region" description="Helical" evidence="6">
    <location>
        <begin position="603"/>
        <end position="626"/>
    </location>
</feature>
<dbReference type="AlphaFoldDB" id="A0A1I3PBG3"/>
<evidence type="ECO:0000313" key="10">
    <source>
        <dbReference type="Proteomes" id="UP000199518"/>
    </source>
</evidence>
<evidence type="ECO:0000256" key="2">
    <source>
        <dbReference type="ARBA" id="ARBA00022475"/>
    </source>
</evidence>
<feature type="transmembrane region" description="Helical" evidence="6">
    <location>
        <begin position="1095"/>
        <end position="1114"/>
    </location>
</feature>
<dbReference type="PANTHER" id="PTHR43738">
    <property type="entry name" value="ABC TRANSPORTER, MEMBRANE PROTEIN"/>
    <property type="match status" value="1"/>
</dbReference>